<dbReference type="FunFam" id="1.10.3470.10:FF:000001">
    <property type="entry name" value="Vitamin B12 ABC transporter permease BtuC"/>
    <property type="match status" value="1"/>
</dbReference>
<dbReference type="InterPro" id="IPR000522">
    <property type="entry name" value="ABC_transptr_permease_BtuC"/>
</dbReference>
<evidence type="ECO:0000256" key="5">
    <source>
        <dbReference type="ARBA" id="ARBA00022692"/>
    </source>
</evidence>
<feature type="transmembrane region" description="Helical" evidence="8">
    <location>
        <begin position="188"/>
        <end position="209"/>
    </location>
</feature>
<keyword evidence="3" id="KW-0813">Transport</keyword>
<organism evidence="9 10">
    <name type="scientific">Sulfobacillus acidophilus</name>
    <dbReference type="NCBI Taxonomy" id="53633"/>
    <lineage>
        <taxon>Bacteria</taxon>
        <taxon>Bacillati</taxon>
        <taxon>Bacillota</taxon>
        <taxon>Clostridia</taxon>
        <taxon>Eubacteriales</taxon>
        <taxon>Clostridiales Family XVII. Incertae Sedis</taxon>
        <taxon>Sulfobacillus</taxon>
    </lineage>
</organism>
<dbReference type="SUPFAM" id="SSF81345">
    <property type="entry name" value="ABC transporter involved in vitamin B12 uptake, BtuC"/>
    <property type="match status" value="1"/>
</dbReference>
<keyword evidence="6 8" id="KW-1133">Transmembrane helix</keyword>
<keyword evidence="5 8" id="KW-0812">Transmembrane</keyword>
<dbReference type="GO" id="GO:0005886">
    <property type="term" value="C:plasma membrane"/>
    <property type="evidence" value="ECO:0007669"/>
    <property type="project" value="UniProtKB-SubCell"/>
</dbReference>
<evidence type="ECO:0000256" key="2">
    <source>
        <dbReference type="ARBA" id="ARBA00007935"/>
    </source>
</evidence>
<comment type="subcellular location">
    <subcellularLocation>
        <location evidence="1">Cell membrane</location>
        <topology evidence="1">Multi-pass membrane protein</topology>
    </subcellularLocation>
</comment>
<protein>
    <submittedName>
        <fullName evidence="9">Iron ABC transporter permease</fullName>
    </submittedName>
</protein>
<comment type="similarity">
    <text evidence="2">Belongs to the binding-protein-dependent transport system permease family. FecCD subfamily.</text>
</comment>
<feature type="transmembrane region" description="Helical" evidence="8">
    <location>
        <begin position="234"/>
        <end position="264"/>
    </location>
</feature>
<dbReference type="EMBL" id="PXYV01000009">
    <property type="protein sequence ID" value="PSR23016.1"/>
    <property type="molecule type" value="Genomic_DNA"/>
</dbReference>
<accession>A0A2T2WLC4</accession>
<reference evidence="9 10" key="1">
    <citation type="journal article" date="2014" name="BMC Genomics">
        <title>Comparison of environmental and isolate Sulfobacillus genomes reveals diverse carbon, sulfur, nitrogen, and hydrogen metabolisms.</title>
        <authorList>
            <person name="Justice N.B."/>
            <person name="Norman A."/>
            <person name="Brown C.T."/>
            <person name="Singh A."/>
            <person name="Thomas B.C."/>
            <person name="Banfield J.F."/>
        </authorList>
    </citation>
    <scope>NUCLEOTIDE SEQUENCE [LARGE SCALE GENOMIC DNA]</scope>
    <source>
        <strain evidence="9">AMDSBA3</strain>
    </source>
</reference>
<evidence type="ECO:0000256" key="6">
    <source>
        <dbReference type="ARBA" id="ARBA00022989"/>
    </source>
</evidence>
<feature type="transmembrane region" description="Helical" evidence="8">
    <location>
        <begin position="62"/>
        <end position="83"/>
    </location>
</feature>
<dbReference type="PANTHER" id="PTHR30472:SF25">
    <property type="entry name" value="ABC TRANSPORTER PERMEASE PROTEIN MJ0876-RELATED"/>
    <property type="match status" value="1"/>
</dbReference>
<dbReference type="GO" id="GO:0022857">
    <property type="term" value="F:transmembrane transporter activity"/>
    <property type="evidence" value="ECO:0007669"/>
    <property type="project" value="InterPro"/>
</dbReference>
<evidence type="ECO:0000256" key="7">
    <source>
        <dbReference type="ARBA" id="ARBA00023136"/>
    </source>
</evidence>
<evidence type="ECO:0000256" key="8">
    <source>
        <dbReference type="SAM" id="Phobius"/>
    </source>
</evidence>
<dbReference type="InterPro" id="IPR037294">
    <property type="entry name" value="ABC_BtuC-like"/>
</dbReference>
<feature type="transmembrane region" description="Helical" evidence="8">
    <location>
        <begin position="276"/>
        <end position="295"/>
    </location>
</feature>
<feature type="transmembrane region" description="Helical" evidence="8">
    <location>
        <begin position="301"/>
        <end position="323"/>
    </location>
</feature>
<sequence>MPRTGKSIVNFTAAFSVLLFALLLGVMHGPTPIPLRTVIDRIISPNASIDSVIVWDIRLPELVAAALVGGGLAVAGAVMQALLKNPLADPYIVGASAGAGLGATLMQEFLPFVNMMAPGAFVGALAAVFLSYLLSRGRGTTSMLTLILAGYAVGVILTSVMTFLMLLNRQDLTTIFAWEIGGINGVTWSRVAVVVVLMTVSLLVIWPYAHDMNALLLGEEQAHHLGVPVRRVQFVLLVSASLLTGAAVYISGLIGFVGLVIPHVVRRLNGPNHRQLIPLAFLIGAAFLTLAELVATSMPVIGPIPVGLVTAFLGGPYFLYLLVRQNRWKQGWSR</sequence>
<evidence type="ECO:0000256" key="4">
    <source>
        <dbReference type="ARBA" id="ARBA00022475"/>
    </source>
</evidence>
<name>A0A2T2WLC4_9FIRM</name>
<evidence type="ECO:0000313" key="10">
    <source>
        <dbReference type="Proteomes" id="UP000241848"/>
    </source>
</evidence>
<proteinExistence type="inferred from homology"/>
<keyword evidence="4" id="KW-1003">Cell membrane</keyword>
<dbReference type="PANTHER" id="PTHR30472">
    <property type="entry name" value="FERRIC ENTEROBACTIN TRANSPORT SYSTEM PERMEASE PROTEIN"/>
    <property type="match status" value="1"/>
</dbReference>
<evidence type="ECO:0000256" key="1">
    <source>
        <dbReference type="ARBA" id="ARBA00004651"/>
    </source>
</evidence>
<feature type="transmembrane region" description="Helical" evidence="8">
    <location>
        <begin position="7"/>
        <end position="27"/>
    </location>
</feature>
<dbReference type="Pfam" id="PF01032">
    <property type="entry name" value="FecCD"/>
    <property type="match status" value="1"/>
</dbReference>
<dbReference type="Gene3D" id="1.10.3470.10">
    <property type="entry name" value="ABC transporter involved in vitamin B12 uptake, BtuC"/>
    <property type="match status" value="1"/>
</dbReference>
<dbReference type="Proteomes" id="UP000241848">
    <property type="component" value="Unassembled WGS sequence"/>
</dbReference>
<keyword evidence="7 8" id="KW-0472">Membrane</keyword>
<feature type="transmembrane region" description="Helical" evidence="8">
    <location>
        <begin position="146"/>
        <end position="167"/>
    </location>
</feature>
<gene>
    <name evidence="9" type="ORF">C7B45_04360</name>
</gene>
<evidence type="ECO:0000256" key="3">
    <source>
        <dbReference type="ARBA" id="ARBA00022448"/>
    </source>
</evidence>
<evidence type="ECO:0000313" key="9">
    <source>
        <dbReference type="EMBL" id="PSR23016.1"/>
    </source>
</evidence>
<dbReference type="AlphaFoldDB" id="A0A2T2WLC4"/>
<comment type="caution">
    <text evidence="9">The sequence shown here is derived from an EMBL/GenBank/DDBJ whole genome shotgun (WGS) entry which is preliminary data.</text>
</comment>
<feature type="transmembrane region" description="Helical" evidence="8">
    <location>
        <begin position="112"/>
        <end position="134"/>
    </location>
</feature>
<dbReference type="CDD" id="cd06550">
    <property type="entry name" value="TM_ABC_iron-siderophores_like"/>
    <property type="match status" value="1"/>
</dbReference>